<feature type="signal peptide" evidence="2">
    <location>
        <begin position="1"/>
        <end position="31"/>
    </location>
</feature>
<keyword evidence="1 2" id="KW-0732">Signal</keyword>
<evidence type="ECO:0000313" key="4">
    <source>
        <dbReference type="EMBL" id="MXO64036.1"/>
    </source>
</evidence>
<reference evidence="4 5" key="1">
    <citation type="submission" date="2019-12" db="EMBL/GenBank/DDBJ databases">
        <title>Genomic-based taxomic classification of the family Erythrobacteraceae.</title>
        <authorList>
            <person name="Xu L."/>
        </authorList>
    </citation>
    <scope>NUCLEOTIDE SEQUENCE [LARGE SCALE GENOMIC DNA]</scope>
    <source>
        <strain evidence="4 5">MCCC 1A09965</strain>
    </source>
</reference>
<name>A0A844YFS4_9SPHN</name>
<comment type="caution">
    <text evidence="4">The sequence shown here is derived from an EMBL/GenBank/DDBJ whole genome shotgun (WGS) entry which is preliminary data.</text>
</comment>
<evidence type="ECO:0000256" key="2">
    <source>
        <dbReference type="SAM" id="SignalP"/>
    </source>
</evidence>
<dbReference type="InterPro" id="IPR036709">
    <property type="entry name" value="Autotransporte_beta_dom_sf"/>
</dbReference>
<sequence>MQFSSFSIGKRSARFLTGTAMSVLAAPAVLAAPIVVFDDGDIVVDEASASGDPTAVVVESQTGAVSVSVGTVTSTSTAGQIGDAIVVSSTSGPVDVAFDTVTVSGDGEVRALNIDSVEGDISISVGTVTVDTPGGAGVFATTDTGDVSITADNVEVNSQTWIDSGEIFPEGIVAVSNQGSVTIEAGNASTTGQYGSAIIAVSGTSTSVTVDTATGTSGQTTMLYINAGTTATLDANTITSGPGGYAAYILAGESASVNVDEVISGGRGIYADSAGSIAIEVGDMEAVQGILASGGYDAETAVSLTGAVNTSLSSVDANGGSVAVEVAEGAVVSSSGGPATILANAVNGTATVTNAGQINASGTTASGIQVQATGDIVIDSALVVLESDEFQGSIYPTAGISAQSIGGGNVTINAAETLVTAPDRDGVAATAVGDGNIDITVGTVSNSGDDRVSLRGAAENGNVTLTGTDVSASGNAGVGAYGISQNGNVTIAVDTVTSTGTGYVNGHTADGVFANAVNGFADVTVGTASVAGYAASAIVALGGAGASVVADSVVNTGDYGATVYAYSSGDVSVDVGSTLLGGADAAAINAISETGNVDVVSGTIALDENGVRASGIYAVGAGDVSVTSGSVSLDEYGIFASSTGGNNVSIVSDTVEITDPAGIFAIRGRSNSNGSVSIASNSITSAQQAGYVLSSFGQFGTASITTGSITATGTDAIGVYVNTQGGISVDVDGAIDTQSRGLYLFSGEGMSEATVTGSVSSANSSAILQVGAVSQTTVAEGAELTGALTGVVQTGWTQGGSAWVLNSGTITGGLAGVAVTALGETLENPDGAIAPAPDAYIFNNGTIIGTDGLAIYTRGGSDIVELTENSVVEGLIDLGDGYDSLELGFNDDVTEGVGEVAQTVNVERLNLSSGTWIAQTGNSAYDNVLIDDGSRLVVRQVDGYTAIETPNVLVDGTLELDFDTDTDPGELTGLSIEGAGAVVLSGEAIVLFDDTSGLTYTGGTYVENGTLLLTDEYGYNVYTSGDGTFQLGDGDTAGDFTGSLVNDGTFVFARSDDYTFSGDFSGTGSFEKLGEGRILFDGLYAFDGLTTIYAGSVALSGALAADTQLQVSGGVFDLSSVQGGAQTIASLSGTGGTLILGDISLTVDQTGTTSYFGDITGSGEFIVEGTGDLKLEGDISFTGDAIINGGTLSVNGSMTEADFFVNTGGTLGGNGEVGPVVVDGGTIGAGNSIGTLTVVGDLTLSAASIFEIEVNAAGEADLVNVTGTATLGGATASILAEEGAYAPFTEYTVLTAGSVVGTFGDITTNYAFLTPQFAYDATEVSLVLRRNDIAFSDFGATGNQSAVGGLIEDLAVGSVLYNEALLLTAAEVSPAFETLTGEAYPAYLGAMVETAEMLRDQLRPAPAEGVFAWGNGLLGKVDGSGSGYRDAELSSKGVAGGLGYGNGPLQASIGLGKVWHDADDLGVSDAQTTVLSARVGYGQALGFSGEVGIQKGWSDANIARTTSLGSISENLAGEIDGDYLQVFGEAGYLFGSETAAFGPYVGLSTVNLDADDLTETGGVTALDISDLDRTVTFGRIGGKFDARMAGGLTLGGNAAYRRAWGDRENAASIAFADNGSDVLIGALPIDKSAWELGASIGYRSGRLALEAGYAGTFSDSYDSHGGRLSLSIGF</sequence>
<accession>A0A844YFS4</accession>
<dbReference type="Gene3D" id="2.40.128.130">
    <property type="entry name" value="Autotransporter beta-domain"/>
    <property type="match status" value="1"/>
</dbReference>
<organism evidence="4 5">
    <name type="scientific">Qipengyuania oceanensis</name>
    <dbReference type="NCBI Taxonomy" id="1463597"/>
    <lineage>
        <taxon>Bacteria</taxon>
        <taxon>Pseudomonadati</taxon>
        <taxon>Pseudomonadota</taxon>
        <taxon>Alphaproteobacteria</taxon>
        <taxon>Sphingomonadales</taxon>
        <taxon>Erythrobacteraceae</taxon>
        <taxon>Qipengyuania</taxon>
    </lineage>
</organism>
<dbReference type="InterPro" id="IPR013425">
    <property type="entry name" value="Autotrns_rpt"/>
</dbReference>
<dbReference type="Proteomes" id="UP000445582">
    <property type="component" value="Unassembled WGS sequence"/>
</dbReference>
<evidence type="ECO:0000256" key="1">
    <source>
        <dbReference type="ARBA" id="ARBA00022729"/>
    </source>
</evidence>
<dbReference type="NCBIfam" id="TIGR02601">
    <property type="entry name" value="autotrns_rpt"/>
    <property type="match status" value="1"/>
</dbReference>
<dbReference type="EMBL" id="WTYN01000006">
    <property type="protein sequence ID" value="MXO64036.1"/>
    <property type="molecule type" value="Genomic_DNA"/>
</dbReference>
<dbReference type="RefSeq" id="WP_160677439.1">
    <property type="nucleotide sequence ID" value="NZ_WTYN01000006.1"/>
</dbReference>
<dbReference type="SMART" id="SM00869">
    <property type="entry name" value="Autotransporter"/>
    <property type="match status" value="1"/>
</dbReference>
<dbReference type="SUPFAM" id="SSF51126">
    <property type="entry name" value="Pectin lyase-like"/>
    <property type="match status" value="1"/>
</dbReference>
<evidence type="ECO:0000313" key="5">
    <source>
        <dbReference type="Proteomes" id="UP000445582"/>
    </source>
</evidence>
<evidence type="ECO:0000259" key="3">
    <source>
        <dbReference type="PROSITE" id="PS51208"/>
    </source>
</evidence>
<dbReference type="PROSITE" id="PS51208">
    <property type="entry name" value="AUTOTRANSPORTER"/>
    <property type="match status" value="1"/>
</dbReference>
<feature type="domain" description="Autotransporter" evidence="3">
    <location>
        <begin position="1405"/>
        <end position="1674"/>
    </location>
</feature>
<dbReference type="InterPro" id="IPR011050">
    <property type="entry name" value="Pectin_lyase_fold/virulence"/>
</dbReference>
<gene>
    <name evidence="4" type="ORF">GRI48_13605</name>
</gene>
<feature type="chain" id="PRO_5032641052" description="Autotransporter domain-containing protein" evidence="2">
    <location>
        <begin position="32"/>
        <end position="1674"/>
    </location>
</feature>
<protein>
    <recommendedName>
        <fullName evidence="3">Autotransporter domain-containing protein</fullName>
    </recommendedName>
</protein>
<dbReference type="OrthoDB" id="7195851at2"/>
<dbReference type="SUPFAM" id="SSF103515">
    <property type="entry name" value="Autotransporter"/>
    <property type="match status" value="1"/>
</dbReference>
<proteinExistence type="predicted"/>
<dbReference type="InterPro" id="IPR005546">
    <property type="entry name" value="Autotransporte_beta"/>
</dbReference>
<keyword evidence="5" id="KW-1185">Reference proteome</keyword>